<evidence type="ECO:0000313" key="2">
    <source>
        <dbReference type="EMBL" id="MRX65916.1"/>
    </source>
</evidence>
<dbReference type="Proteomes" id="UP000443153">
    <property type="component" value="Unassembled WGS sequence"/>
</dbReference>
<name>A0A6I2MVV8_9FLAO</name>
<comment type="caution">
    <text evidence="2">The sequence shown here is derived from an EMBL/GenBank/DDBJ whole genome shotgun (WGS) entry which is preliminary data.</text>
</comment>
<dbReference type="AlphaFoldDB" id="A0A6I2MVV8"/>
<reference evidence="2 3" key="1">
    <citation type="submission" date="2019-11" db="EMBL/GenBank/DDBJ databases">
        <title>Maribacter lutea sp. nov., a marine bacterium isolated from intertidal sand.</title>
        <authorList>
            <person name="Liu A."/>
        </authorList>
    </citation>
    <scope>NUCLEOTIDE SEQUENCE [LARGE SCALE GENOMIC DNA]</scope>
    <source>
        <strain evidence="2 3">RZ05</strain>
    </source>
</reference>
<evidence type="ECO:0000256" key="1">
    <source>
        <dbReference type="SAM" id="SignalP"/>
    </source>
</evidence>
<dbReference type="OrthoDB" id="814028at2"/>
<dbReference type="SUPFAM" id="SSF63825">
    <property type="entry name" value="YWTD domain"/>
    <property type="match status" value="1"/>
</dbReference>
<gene>
    <name evidence="2" type="ORF">GJ691_17330</name>
</gene>
<feature type="chain" id="PRO_5026178661" description="LVIVD repeat-containing protein" evidence="1">
    <location>
        <begin position="22"/>
        <end position="546"/>
    </location>
</feature>
<evidence type="ECO:0008006" key="4">
    <source>
        <dbReference type="Google" id="ProtNLM"/>
    </source>
</evidence>
<proteinExistence type="predicted"/>
<organism evidence="2 3">
    <name type="scientific">Maribacter luteus</name>
    <dbReference type="NCBI Taxonomy" id="2594478"/>
    <lineage>
        <taxon>Bacteria</taxon>
        <taxon>Pseudomonadati</taxon>
        <taxon>Bacteroidota</taxon>
        <taxon>Flavobacteriia</taxon>
        <taxon>Flavobacteriales</taxon>
        <taxon>Flavobacteriaceae</taxon>
        <taxon>Maribacter</taxon>
    </lineage>
</organism>
<dbReference type="PROSITE" id="PS51257">
    <property type="entry name" value="PROKAR_LIPOPROTEIN"/>
    <property type="match status" value="1"/>
</dbReference>
<evidence type="ECO:0000313" key="3">
    <source>
        <dbReference type="Proteomes" id="UP000443153"/>
    </source>
</evidence>
<keyword evidence="3" id="KW-1185">Reference proteome</keyword>
<keyword evidence="1" id="KW-0732">Signal</keyword>
<accession>A0A6I2MVV8</accession>
<dbReference type="EMBL" id="WKJH01000030">
    <property type="protein sequence ID" value="MRX65916.1"/>
    <property type="molecule type" value="Genomic_DNA"/>
</dbReference>
<protein>
    <recommendedName>
        <fullName evidence="4">LVIVD repeat-containing protein</fullName>
    </recommendedName>
</protein>
<dbReference type="RefSeq" id="WP_154369225.1">
    <property type="nucleotide sequence ID" value="NZ_WKJH01000030.1"/>
</dbReference>
<sequence length="546" mass="58147">MKKVNLLLCSIFLLIMSCSDETTVFSDFQDDIQLEGNEQILDNSVSFDYAGVLEIAEEVNISGKQASASKVDEAGDYPLTLIAQIDPPSYSGGEDLTASHVHVDGDYAYVSYNTVEDDYAGGIDIIDVSDPTDPKVTSRLYYVNADLNAIEYSDGYIYAVGGVDSEKSVTATSNSFVAKIPASGGRMYTNAGIDYGFQEGYNSTDIEVTSNTVVVSSGGDGTVTIYNKSDLSILNEAPFQDLRSVKMDNGQFAVLDAGSGVSILDDNLNVIKEIPINTDFGAATKRTLAFKDGKVIVSEGSIGAGLYNVASGSLIEYLPVLIDPSATSTEGSETNAVALNEEMILMANGGSGLCLSEDNGDDADLYGVIQLEGSINYVESKDDYIFAASGKSGLQIIKLNRTSESLSTRCSSLSTYSGSSDLNVRLGEDKGYSGSKRFANIEVAGTLLLCGSWTVNNGVDVYSDALFEMYGTLVVGRNNKRKDVVVDEGATFIVEGNLTIYGDLILNDGAKLEFIGNDSVVNIFGSVVKNGTVNVSGNYDDVRNKF</sequence>
<feature type="signal peptide" evidence="1">
    <location>
        <begin position="1"/>
        <end position="21"/>
    </location>
</feature>